<evidence type="ECO:0000313" key="2">
    <source>
        <dbReference type="Proteomes" id="UP000003678"/>
    </source>
</evidence>
<dbReference type="SUPFAM" id="SSF55811">
    <property type="entry name" value="Nudix"/>
    <property type="match status" value="1"/>
</dbReference>
<proteinExistence type="predicted"/>
<accession>C0G5E5</accession>
<dbReference type="Gene3D" id="3.90.79.10">
    <property type="entry name" value="Nucleoside Triphosphate Pyrophosphohydrolase"/>
    <property type="match status" value="1"/>
</dbReference>
<dbReference type="Proteomes" id="UP000003678">
    <property type="component" value="Unassembled WGS sequence"/>
</dbReference>
<reference evidence="1 2" key="1">
    <citation type="submission" date="2009-03" db="EMBL/GenBank/DDBJ databases">
        <authorList>
            <person name="Setubal J.C."/>
            <person name="Boyle S."/>
            <person name="Crasta O.R."/>
            <person name="Gillespie J.J."/>
            <person name="Kenyon R.W."/>
            <person name="Lu J."/>
            <person name="Mane S."/>
            <person name="Nagrani S."/>
            <person name="Shallom J.M."/>
            <person name="Shallom S."/>
            <person name="Shukla M."/>
            <person name="Snyder E.E."/>
            <person name="Sobral B.W."/>
            <person name="Wattam A.R."/>
            <person name="Will R."/>
            <person name="Williams K."/>
            <person name="Yoo H."/>
            <person name="Bruce D.H."/>
            <person name="Detter C."/>
            <person name="Munk C."/>
            <person name="Brettin T.S."/>
            <person name="Ficht T."/>
        </authorList>
    </citation>
    <scope>NUCLEOTIDE SEQUENCE [LARGE SCALE GENOMIC DNA]</scope>
    <source>
        <strain evidence="1 2">Cudo</strain>
    </source>
</reference>
<dbReference type="EMBL" id="ACJD01000003">
    <property type="protein sequence ID" value="EEH14879.1"/>
    <property type="molecule type" value="Genomic_DNA"/>
</dbReference>
<name>C0G5E5_9HYPH</name>
<dbReference type="GO" id="GO:0016787">
    <property type="term" value="F:hydrolase activity"/>
    <property type="evidence" value="ECO:0007669"/>
    <property type="project" value="UniProtKB-KW"/>
</dbReference>
<evidence type="ECO:0000313" key="1">
    <source>
        <dbReference type="EMBL" id="EEH14879.1"/>
    </source>
</evidence>
<comment type="caution">
    <text evidence="1">The sequence shown here is derived from an EMBL/GenBank/DDBJ whole genome shotgun (WGS) entry which is preliminary data.</text>
</comment>
<gene>
    <name evidence="1" type="ORF">BCETI_3000670</name>
</gene>
<sequence length="245" mass="27209">MLMEQVEENRVHVISRADVRVLPGPLPYAEGNRASIAENWARECAANPTLFDGEVYLAPEATLKDGVLQAGFKRTRFATLMHWRRDPSPIRPWHIFSVGVIVSGEGHLIAARMGQQNAVAGKVYFPAGSIDDNDIFDARVDYDANCRREVREETGIDLADARAETQINLVTGNRSIALFRRYYFDVPSCDLVARIEGYLSREAAPELAEIIPVKAAGMMNEATPSYVRAFADWHFGNPGLAGTDR</sequence>
<dbReference type="InterPro" id="IPR015797">
    <property type="entry name" value="NUDIX_hydrolase-like_dom_sf"/>
</dbReference>
<keyword evidence="1" id="KW-0378">Hydrolase</keyword>
<organism evidence="1 2">
    <name type="scientific">Brucella ceti str. Cudo</name>
    <dbReference type="NCBI Taxonomy" id="595497"/>
    <lineage>
        <taxon>Bacteria</taxon>
        <taxon>Pseudomonadati</taxon>
        <taxon>Pseudomonadota</taxon>
        <taxon>Alphaproteobacteria</taxon>
        <taxon>Hyphomicrobiales</taxon>
        <taxon>Brucellaceae</taxon>
        <taxon>Brucella/Ochrobactrum group</taxon>
        <taxon>Brucella</taxon>
    </lineage>
</organism>
<protein>
    <submittedName>
        <fullName evidence="1">Nudix hydrolase</fullName>
    </submittedName>
</protein>
<dbReference type="CDD" id="cd02883">
    <property type="entry name" value="NUDIX_Hydrolase"/>
    <property type="match status" value="1"/>
</dbReference>
<dbReference type="AlphaFoldDB" id="C0G5E5"/>